<reference evidence="2" key="1">
    <citation type="submission" date="2016-10" db="EMBL/GenBank/DDBJ databases">
        <title>Genome sequence of Streptomyces mangrovisoli MUSC 149.</title>
        <authorList>
            <person name="Lee L.-H."/>
            <person name="Ser H.-L."/>
        </authorList>
    </citation>
    <scope>NUCLEOTIDE SEQUENCE [LARGE SCALE GENOMIC DNA]</scope>
    <source>
        <strain evidence="2">MUSC 149</strain>
    </source>
</reference>
<proteinExistence type="predicted"/>
<dbReference type="RefSeq" id="WP_046591436.1">
    <property type="nucleotide sequence ID" value="NZ_LAVA02000113.1"/>
</dbReference>
<dbReference type="OrthoDB" id="8450910at2"/>
<dbReference type="Pfam" id="PF13619">
    <property type="entry name" value="KTSC"/>
    <property type="match status" value="1"/>
</dbReference>
<evidence type="ECO:0000259" key="1">
    <source>
        <dbReference type="Pfam" id="PF13619"/>
    </source>
</evidence>
<accession>A0A1J4NNK3</accession>
<organism evidence="2 3">
    <name type="scientific">Streptomyces mangrovisoli</name>
    <dbReference type="NCBI Taxonomy" id="1428628"/>
    <lineage>
        <taxon>Bacteria</taxon>
        <taxon>Bacillati</taxon>
        <taxon>Actinomycetota</taxon>
        <taxon>Actinomycetes</taxon>
        <taxon>Kitasatosporales</taxon>
        <taxon>Streptomycetaceae</taxon>
        <taxon>Streptomyces</taxon>
    </lineage>
</organism>
<protein>
    <recommendedName>
        <fullName evidence="1">KTSC domain-containing protein</fullName>
    </recommendedName>
</protein>
<dbReference type="InterPro" id="IPR025309">
    <property type="entry name" value="KTSC_dom"/>
</dbReference>
<dbReference type="STRING" id="1428628.WN71_035595"/>
<keyword evidence="3" id="KW-1185">Reference proteome</keyword>
<sequence>MERTAVRSSHVRSVGYAGGILEVEFHNGSVYQYRGVPVHVYTRLVSAPSKGTYLDRAVKGIYAYSRVR</sequence>
<dbReference type="EMBL" id="LAVA02000113">
    <property type="protein sequence ID" value="OIJ63172.1"/>
    <property type="molecule type" value="Genomic_DNA"/>
</dbReference>
<comment type="caution">
    <text evidence="2">The sequence shown here is derived from an EMBL/GenBank/DDBJ whole genome shotgun (WGS) entry which is preliminary data.</text>
</comment>
<evidence type="ECO:0000313" key="3">
    <source>
        <dbReference type="Proteomes" id="UP000034196"/>
    </source>
</evidence>
<feature type="domain" description="KTSC" evidence="1">
    <location>
        <begin position="8"/>
        <end position="62"/>
    </location>
</feature>
<evidence type="ECO:0000313" key="2">
    <source>
        <dbReference type="EMBL" id="OIJ63172.1"/>
    </source>
</evidence>
<dbReference type="AlphaFoldDB" id="A0A1J4NNK3"/>
<name>A0A1J4NNK3_9ACTN</name>
<dbReference type="Proteomes" id="UP000034196">
    <property type="component" value="Unassembled WGS sequence"/>
</dbReference>
<gene>
    <name evidence="2" type="ORF">WN71_035595</name>
</gene>